<dbReference type="EMBL" id="BARU01047011">
    <property type="protein sequence ID" value="GAH95602.1"/>
    <property type="molecule type" value="Genomic_DNA"/>
</dbReference>
<reference evidence="2" key="1">
    <citation type="journal article" date="2014" name="Front. Microbiol.">
        <title>High frequency of phylogenetically diverse reductive dehalogenase-homologous genes in deep subseafloor sedimentary metagenomes.</title>
        <authorList>
            <person name="Kawai M."/>
            <person name="Futagami T."/>
            <person name="Toyoda A."/>
            <person name="Takaki Y."/>
            <person name="Nishi S."/>
            <person name="Hori S."/>
            <person name="Arai W."/>
            <person name="Tsubouchi T."/>
            <person name="Morono Y."/>
            <person name="Uchiyama I."/>
            <person name="Ito T."/>
            <person name="Fujiyama A."/>
            <person name="Inagaki F."/>
            <person name="Takami H."/>
        </authorList>
    </citation>
    <scope>NUCLEOTIDE SEQUENCE</scope>
    <source>
        <strain evidence="2">Expedition CK06-06</strain>
    </source>
</reference>
<evidence type="ECO:0000313" key="2">
    <source>
        <dbReference type="EMBL" id="GAH95602.1"/>
    </source>
</evidence>
<comment type="caution">
    <text evidence="2">The sequence shown here is derived from an EMBL/GenBank/DDBJ whole genome shotgun (WGS) entry which is preliminary data.</text>
</comment>
<keyword evidence="1" id="KW-1133">Transmembrane helix</keyword>
<name>X1JNG1_9ZZZZ</name>
<sequence length="48" mass="5476">MLNESIIYLASTALWTRWMALGTFISAGVILFTVFIAWITLIGTKKRR</sequence>
<feature type="transmembrane region" description="Helical" evidence="1">
    <location>
        <begin position="20"/>
        <end position="42"/>
    </location>
</feature>
<dbReference type="AlphaFoldDB" id="X1JNG1"/>
<evidence type="ECO:0000256" key="1">
    <source>
        <dbReference type="SAM" id="Phobius"/>
    </source>
</evidence>
<protein>
    <submittedName>
        <fullName evidence="2">Uncharacterized protein</fullName>
    </submittedName>
</protein>
<keyword evidence="1" id="KW-0812">Transmembrane</keyword>
<keyword evidence="1" id="KW-0472">Membrane</keyword>
<gene>
    <name evidence="2" type="ORF">S03H2_70644</name>
</gene>
<feature type="non-terminal residue" evidence="2">
    <location>
        <position position="48"/>
    </location>
</feature>
<proteinExistence type="predicted"/>
<organism evidence="2">
    <name type="scientific">marine sediment metagenome</name>
    <dbReference type="NCBI Taxonomy" id="412755"/>
    <lineage>
        <taxon>unclassified sequences</taxon>
        <taxon>metagenomes</taxon>
        <taxon>ecological metagenomes</taxon>
    </lineage>
</organism>
<accession>X1JNG1</accession>